<proteinExistence type="predicted"/>
<comment type="caution">
    <text evidence="3">The sequence shown here is derived from an EMBL/GenBank/DDBJ whole genome shotgun (WGS) entry which is preliminary data.</text>
</comment>
<accession>A0ABQ5YI98</accession>
<dbReference type="Proteomes" id="UP001156706">
    <property type="component" value="Unassembled WGS sequence"/>
</dbReference>
<keyword evidence="4" id="KW-1185">Reference proteome</keyword>
<dbReference type="SUPFAM" id="SSF54626">
    <property type="entry name" value="Chalcone isomerase"/>
    <property type="match status" value="1"/>
</dbReference>
<evidence type="ECO:0000256" key="1">
    <source>
        <dbReference type="SAM" id="SignalP"/>
    </source>
</evidence>
<keyword evidence="1" id="KW-0732">Signal</keyword>
<evidence type="ECO:0000313" key="3">
    <source>
        <dbReference type="EMBL" id="GLR14736.1"/>
    </source>
</evidence>
<dbReference type="EMBL" id="BSOG01000005">
    <property type="protein sequence ID" value="GLR14736.1"/>
    <property type="molecule type" value="Genomic_DNA"/>
</dbReference>
<feature type="signal peptide" evidence="1">
    <location>
        <begin position="1"/>
        <end position="18"/>
    </location>
</feature>
<feature type="domain" description="Chalcone isomerase" evidence="2">
    <location>
        <begin position="18"/>
        <end position="186"/>
    </location>
</feature>
<gene>
    <name evidence="3" type="ORF">GCM10007907_35260</name>
</gene>
<dbReference type="Pfam" id="PF16036">
    <property type="entry name" value="Chalcone_3"/>
    <property type="match status" value="1"/>
</dbReference>
<protein>
    <submittedName>
        <fullName evidence="3">Chalcone isomerase</fullName>
    </submittedName>
</protein>
<reference evidence="4" key="1">
    <citation type="journal article" date="2019" name="Int. J. Syst. Evol. Microbiol.">
        <title>The Global Catalogue of Microorganisms (GCM) 10K type strain sequencing project: providing services to taxonomists for standard genome sequencing and annotation.</title>
        <authorList>
            <consortium name="The Broad Institute Genomics Platform"/>
            <consortium name="The Broad Institute Genome Sequencing Center for Infectious Disease"/>
            <person name="Wu L."/>
            <person name="Ma J."/>
        </authorList>
    </citation>
    <scope>NUCLEOTIDE SEQUENCE [LARGE SCALE GENOMIC DNA]</scope>
    <source>
        <strain evidence="4">NBRC 110044</strain>
    </source>
</reference>
<organism evidence="3 4">
    <name type="scientific">Chitinimonas prasina</name>
    <dbReference type="NCBI Taxonomy" id="1434937"/>
    <lineage>
        <taxon>Bacteria</taxon>
        <taxon>Pseudomonadati</taxon>
        <taxon>Pseudomonadota</taxon>
        <taxon>Betaproteobacteria</taxon>
        <taxon>Neisseriales</taxon>
        <taxon>Chitinibacteraceae</taxon>
        <taxon>Chitinimonas</taxon>
    </lineage>
</organism>
<evidence type="ECO:0000259" key="2">
    <source>
        <dbReference type="Pfam" id="PF16036"/>
    </source>
</evidence>
<dbReference type="InterPro" id="IPR016087">
    <property type="entry name" value="Chalcone_isomerase"/>
</dbReference>
<evidence type="ECO:0000313" key="4">
    <source>
        <dbReference type="Proteomes" id="UP001156706"/>
    </source>
</evidence>
<dbReference type="RefSeq" id="WP_284197805.1">
    <property type="nucleotide sequence ID" value="NZ_BSOG01000005.1"/>
</dbReference>
<sequence>MKKAVAVMLMAASMAVGAAEIGGVKVDDGVKVANSDLALNGGGVRVKYGVAKVYVGALYLAQKSGDANAVINAATPRRMQITMLRNVDAEDLHASFIDGLEDNTSSAEFAKFKPRIQEMNAIFQAVKKVNTGDVIALDFIPGKGTQITVKGQVKDVIAGDDFASALLKIWLGSDPVSGDLKKQLLGAK</sequence>
<keyword evidence="3" id="KW-0413">Isomerase</keyword>
<name>A0ABQ5YI98_9NEIS</name>
<dbReference type="PANTHER" id="PTHR47698">
    <property type="entry name" value="FATTY-ACID-BINDING PROTEIN 3, CHLOROPLASTIC"/>
    <property type="match status" value="1"/>
</dbReference>
<dbReference type="Gene3D" id="3.50.70.10">
    <property type="match status" value="1"/>
</dbReference>
<dbReference type="InterPro" id="IPR036298">
    <property type="entry name" value="Chalcone_isomerase_sf"/>
</dbReference>
<dbReference type="PANTHER" id="PTHR47698:SF2">
    <property type="entry name" value="FATTY-ACID-BINDING PROTEIN 3, CHLOROPLASTIC"/>
    <property type="match status" value="1"/>
</dbReference>
<feature type="chain" id="PRO_5047282938" evidence="1">
    <location>
        <begin position="19"/>
        <end position="188"/>
    </location>
</feature>
<dbReference type="InterPro" id="IPR016088">
    <property type="entry name" value="Chalcone_isomerase_3-sand"/>
</dbReference>
<dbReference type="GO" id="GO:0016853">
    <property type="term" value="F:isomerase activity"/>
    <property type="evidence" value="ECO:0007669"/>
    <property type="project" value="UniProtKB-KW"/>
</dbReference>